<keyword evidence="2" id="KW-1185">Reference proteome</keyword>
<dbReference type="Proteomes" id="UP001219525">
    <property type="component" value="Unassembled WGS sequence"/>
</dbReference>
<dbReference type="EMBL" id="JARJCW010000051">
    <property type="protein sequence ID" value="KAJ7203363.1"/>
    <property type="molecule type" value="Genomic_DNA"/>
</dbReference>
<name>A0AAD6V5D0_9AGAR</name>
<reference evidence="1" key="1">
    <citation type="submission" date="2023-03" db="EMBL/GenBank/DDBJ databases">
        <title>Massive genome expansion in bonnet fungi (Mycena s.s.) driven by repeated elements and novel gene families across ecological guilds.</title>
        <authorList>
            <consortium name="Lawrence Berkeley National Laboratory"/>
            <person name="Harder C.B."/>
            <person name="Miyauchi S."/>
            <person name="Viragh M."/>
            <person name="Kuo A."/>
            <person name="Thoen E."/>
            <person name="Andreopoulos B."/>
            <person name="Lu D."/>
            <person name="Skrede I."/>
            <person name="Drula E."/>
            <person name="Henrissat B."/>
            <person name="Morin E."/>
            <person name="Kohler A."/>
            <person name="Barry K."/>
            <person name="LaButti K."/>
            <person name="Morin E."/>
            <person name="Salamov A."/>
            <person name="Lipzen A."/>
            <person name="Mereny Z."/>
            <person name="Hegedus B."/>
            <person name="Baldrian P."/>
            <person name="Stursova M."/>
            <person name="Weitz H."/>
            <person name="Taylor A."/>
            <person name="Grigoriev I.V."/>
            <person name="Nagy L.G."/>
            <person name="Martin F."/>
            <person name="Kauserud H."/>
        </authorList>
    </citation>
    <scope>NUCLEOTIDE SEQUENCE</scope>
    <source>
        <strain evidence="1">9144</strain>
    </source>
</reference>
<proteinExistence type="predicted"/>
<protein>
    <recommendedName>
        <fullName evidence="3">F-box domain-containing protein</fullName>
    </recommendedName>
</protein>
<evidence type="ECO:0000313" key="1">
    <source>
        <dbReference type="EMBL" id="KAJ7203363.1"/>
    </source>
</evidence>
<comment type="caution">
    <text evidence="1">The sequence shown here is derived from an EMBL/GenBank/DDBJ whole genome shotgun (WGS) entry which is preliminary data.</text>
</comment>
<organism evidence="1 2">
    <name type="scientific">Mycena pura</name>
    <dbReference type="NCBI Taxonomy" id="153505"/>
    <lineage>
        <taxon>Eukaryota</taxon>
        <taxon>Fungi</taxon>
        <taxon>Dikarya</taxon>
        <taxon>Basidiomycota</taxon>
        <taxon>Agaricomycotina</taxon>
        <taxon>Agaricomycetes</taxon>
        <taxon>Agaricomycetidae</taxon>
        <taxon>Agaricales</taxon>
        <taxon>Marasmiineae</taxon>
        <taxon>Mycenaceae</taxon>
        <taxon>Mycena</taxon>
    </lineage>
</organism>
<accession>A0AAD6V5D0</accession>
<gene>
    <name evidence="1" type="ORF">GGX14DRAFT_398947</name>
</gene>
<evidence type="ECO:0000313" key="2">
    <source>
        <dbReference type="Proteomes" id="UP001219525"/>
    </source>
</evidence>
<dbReference type="AlphaFoldDB" id="A0AAD6V5D0"/>
<sequence>MATEPLAPVVRQRRLPSKEYTQVSSLISERPGGPLQLAAQRYKNLKKEEARNSMLNSHREHGLRVQILQLLVSDSRPASTYSEAQRLGPHLEASERNPLPYLTIHAVDAHFDLKWTRIMHICRRWHSLVFAEQQLRAHISMDWNNSTIDRAEVKIVCLYRAFGSVYRAAGVKFFGPYRALCGLYKAGRYFVRWNFLGRIGRCEGTVGRDWECWCRVLRRLYRPRMFSLVSGGLSSLSGANLNIQRRPIVPIKRPIVCSRIGRRAARAMGRIANMFHSDAQALLGDCAIGLLLLWGV</sequence>
<evidence type="ECO:0008006" key="3">
    <source>
        <dbReference type="Google" id="ProtNLM"/>
    </source>
</evidence>